<accession>A0A7R9G0U7</accession>
<feature type="chain" id="PRO_5030856947" evidence="1">
    <location>
        <begin position="17"/>
        <end position="209"/>
    </location>
</feature>
<organism evidence="2">
    <name type="scientific">Timema shepardi</name>
    <name type="common">Walking stick</name>
    <dbReference type="NCBI Taxonomy" id="629360"/>
    <lineage>
        <taxon>Eukaryota</taxon>
        <taxon>Metazoa</taxon>
        <taxon>Ecdysozoa</taxon>
        <taxon>Arthropoda</taxon>
        <taxon>Hexapoda</taxon>
        <taxon>Insecta</taxon>
        <taxon>Pterygota</taxon>
        <taxon>Neoptera</taxon>
        <taxon>Polyneoptera</taxon>
        <taxon>Phasmatodea</taxon>
        <taxon>Timematodea</taxon>
        <taxon>Timematoidea</taxon>
        <taxon>Timematidae</taxon>
        <taxon>Timema</taxon>
    </lineage>
</organism>
<dbReference type="EMBL" id="OC002665">
    <property type="protein sequence ID" value="CAD7262169.1"/>
    <property type="molecule type" value="Genomic_DNA"/>
</dbReference>
<sequence>MMVVVVMVVVVEVVRWRYTTMAVPESGNWASVLKQTKNSPVVLHKYKKCDEDDDDDFKTVAPSIIELASTPPKQQCDTRSALPTEQVWLDDDDQEGTYQDCNESRYLNTIKQDNRNKYKKLSREEKIVLRIQKKVLKKELDLKESEAEYRLEIHEMQKSVFEAKKKASEAKLEYYRMKIEGDPYTVPEPIPCVRATALKTSTNDPASIV</sequence>
<proteinExistence type="predicted"/>
<dbReference type="AlphaFoldDB" id="A0A7R9G0U7"/>
<gene>
    <name evidence="2" type="ORF">TSIB3V08_LOCUS6286</name>
</gene>
<feature type="signal peptide" evidence="1">
    <location>
        <begin position="1"/>
        <end position="16"/>
    </location>
</feature>
<keyword evidence="1" id="KW-0732">Signal</keyword>
<name>A0A7R9G0U7_TIMSH</name>
<protein>
    <submittedName>
        <fullName evidence="2">Uncharacterized protein</fullName>
    </submittedName>
</protein>
<evidence type="ECO:0000313" key="2">
    <source>
        <dbReference type="EMBL" id="CAD7262169.1"/>
    </source>
</evidence>
<reference evidence="2" key="1">
    <citation type="submission" date="2020-11" db="EMBL/GenBank/DDBJ databases">
        <authorList>
            <person name="Tran Van P."/>
        </authorList>
    </citation>
    <scope>NUCLEOTIDE SEQUENCE</scope>
</reference>
<evidence type="ECO:0000256" key="1">
    <source>
        <dbReference type="SAM" id="SignalP"/>
    </source>
</evidence>